<dbReference type="PANTHER" id="PTHR43024:SF1">
    <property type="entry name" value="UDP-N-ACETYLMURAMOYL-TRIPEPTIDE--D-ALANYL-D-ALANINE LIGASE"/>
    <property type="match status" value="1"/>
</dbReference>
<dbReference type="InterPro" id="IPR035911">
    <property type="entry name" value="MurE/MurF_N"/>
</dbReference>
<dbReference type="Pfam" id="PF08245">
    <property type="entry name" value="Mur_ligase_M"/>
    <property type="match status" value="1"/>
</dbReference>
<keyword evidence="8 10" id="KW-0131">Cell cycle</keyword>
<feature type="binding site" evidence="10">
    <location>
        <begin position="113"/>
        <end position="119"/>
    </location>
    <ligand>
        <name>ATP</name>
        <dbReference type="ChEBI" id="CHEBI:30616"/>
    </ligand>
</feature>
<keyword evidence="3 10" id="KW-0132">Cell division</keyword>
<dbReference type="GO" id="GO:0047480">
    <property type="term" value="F:UDP-N-acetylmuramoyl-tripeptide-D-alanyl-D-alanine ligase activity"/>
    <property type="evidence" value="ECO:0007669"/>
    <property type="project" value="UniProtKB-UniRule"/>
</dbReference>
<feature type="domain" description="Mur ligase C-terminal" evidence="13">
    <location>
        <begin position="314"/>
        <end position="397"/>
    </location>
</feature>
<dbReference type="InterPro" id="IPR005863">
    <property type="entry name" value="UDP-N-AcMur_synth"/>
</dbReference>
<feature type="domain" description="Mur ligase N-terminal catalytic" evidence="12">
    <location>
        <begin position="29"/>
        <end position="99"/>
    </location>
</feature>
<dbReference type="EC" id="6.3.2.10" evidence="10 11"/>
<dbReference type="InterPro" id="IPR036615">
    <property type="entry name" value="Mur_ligase_C_dom_sf"/>
</dbReference>
<evidence type="ECO:0000256" key="3">
    <source>
        <dbReference type="ARBA" id="ARBA00022618"/>
    </source>
</evidence>
<evidence type="ECO:0000256" key="6">
    <source>
        <dbReference type="ARBA" id="ARBA00022960"/>
    </source>
</evidence>
<comment type="subcellular location">
    <subcellularLocation>
        <location evidence="10 11">Cytoplasm</location>
    </subcellularLocation>
</comment>
<dbReference type="EMBL" id="QOVM01000003">
    <property type="protein sequence ID" value="RXG22734.1"/>
    <property type="molecule type" value="Genomic_DNA"/>
</dbReference>
<dbReference type="Gene3D" id="3.40.1190.10">
    <property type="entry name" value="Mur-like, catalytic domain"/>
    <property type="match status" value="1"/>
</dbReference>
<keyword evidence="5 10" id="KW-0067">ATP-binding</keyword>
<evidence type="ECO:0000256" key="5">
    <source>
        <dbReference type="ARBA" id="ARBA00022840"/>
    </source>
</evidence>
<dbReference type="GO" id="GO:0071555">
    <property type="term" value="P:cell wall organization"/>
    <property type="evidence" value="ECO:0007669"/>
    <property type="project" value="UniProtKB-KW"/>
</dbReference>
<dbReference type="SUPFAM" id="SSF63418">
    <property type="entry name" value="MurE/MurF N-terminal domain"/>
    <property type="match status" value="1"/>
</dbReference>
<evidence type="ECO:0000256" key="10">
    <source>
        <dbReference type="HAMAP-Rule" id="MF_02019"/>
    </source>
</evidence>
<dbReference type="GO" id="GO:0008766">
    <property type="term" value="F:UDP-N-acetylmuramoylalanyl-D-glutamyl-2,6-diaminopimelate-D-alanyl-D-alanine ligase activity"/>
    <property type="evidence" value="ECO:0007669"/>
    <property type="project" value="RHEA"/>
</dbReference>
<keyword evidence="1 10" id="KW-0963">Cytoplasm</keyword>
<dbReference type="GO" id="GO:0005524">
    <property type="term" value="F:ATP binding"/>
    <property type="evidence" value="ECO:0007669"/>
    <property type="project" value="UniProtKB-UniRule"/>
</dbReference>
<keyword evidence="2 10" id="KW-0436">Ligase</keyword>
<dbReference type="InterPro" id="IPR051046">
    <property type="entry name" value="MurCDEF_CellWall_CoF430Synth"/>
</dbReference>
<dbReference type="AlphaFoldDB" id="A0A4Q0P7Q2"/>
<dbReference type="Gene3D" id="3.90.190.20">
    <property type="entry name" value="Mur ligase, C-terminal domain"/>
    <property type="match status" value="1"/>
</dbReference>
<evidence type="ECO:0000256" key="9">
    <source>
        <dbReference type="ARBA" id="ARBA00023316"/>
    </source>
</evidence>
<dbReference type="InterPro" id="IPR004101">
    <property type="entry name" value="Mur_ligase_C"/>
</dbReference>
<reference evidence="15 16" key="1">
    <citation type="submission" date="2018-07" db="EMBL/GenBank/DDBJ databases">
        <title>Leeuwenhoekiella genomics.</title>
        <authorList>
            <person name="Tahon G."/>
            <person name="Willems A."/>
        </authorList>
    </citation>
    <scope>NUCLEOTIDE SEQUENCE [LARGE SCALE GENOMIC DNA]</scope>
    <source>
        <strain evidence="15 16">LMG 22550</strain>
    </source>
</reference>
<dbReference type="PANTHER" id="PTHR43024">
    <property type="entry name" value="UDP-N-ACETYLMURAMOYL-TRIPEPTIDE--D-ALANYL-D-ALANINE LIGASE"/>
    <property type="match status" value="1"/>
</dbReference>
<protein>
    <recommendedName>
        <fullName evidence="10 11">UDP-N-acetylmuramoyl-tripeptide--D-alanyl-D-alanine ligase</fullName>
        <ecNumber evidence="10 11">6.3.2.10</ecNumber>
    </recommendedName>
    <alternativeName>
        <fullName evidence="10">D-alanyl-D-alanine-adding enzyme</fullName>
    </alternativeName>
</protein>
<comment type="catalytic activity">
    <reaction evidence="10 11">
        <text>D-alanyl-D-alanine + UDP-N-acetyl-alpha-D-muramoyl-L-alanyl-gamma-D-glutamyl-meso-2,6-diaminopimelate + ATP = UDP-N-acetyl-alpha-D-muramoyl-L-alanyl-gamma-D-glutamyl-meso-2,6-diaminopimeloyl-D-alanyl-D-alanine + ADP + phosphate + H(+)</text>
        <dbReference type="Rhea" id="RHEA:28374"/>
        <dbReference type="ChEBI" id="CHEBI:15378"/>
        <dbReference type="ChEBI" id="CHEBI:30616"/>
        <dbReference type="ChEBI" id="CHEBI:43474"/>
        <dbReference type="ChEBI" id="CHEBI:57822"/>
        <dbReference type="ChEBI" id="CHEBI:61386"/>
        <dbReference type="ChEBI" id="CHEBI:83905"/>
        <dbReference type="ChEBI" id="CHEBI:456216"/>
        <dbReference type="EC" id="6.3.2.10"/>
    </reaction>
</comment>
<dbReference type="Pfam" id="PF02875">
    <property type="entry name" value="Mur_ligase_C"/>
    <property type="match status" value="1"/>
</dbReference>
<dbReference type="HAMAP" id="MF_02019">
    <property type="entry name" value="MurF"/>
    <property type="match status" value="1"/>
</dbReference>
<dbReference type="Pfam" id="PF01225">
    <property type="entry name" value="Mur_ligase"/>
    <property type="match status" value="1"/>
</dbReference>
<evidence type="ECO:0000256" key="4">
    <source>
        <dbReference type="ARBA" id="ARBA00022741"/>
    </source>
</evidence>
<gene>
    <name evidence="10" type="primary">murF</name>
    <name evidence="15" type="ORF">DSM00_1836</name>
</gene>
<organism evidence="15 16">
    <name type="scientific">Leeuwenhoekiella aequorea</name>
    <dbReference type="NCBI Taxonomy" id="283736"/>
    <lineage>
        <taxon>Bacteria</taxon>
        <taxon>Pseudomonadati</taxon>
        <taxon>Bacteroidota</taxon>
        <taxon>Flavobacteriia</taxon>
        <taxon>Flavobacteriales</taxon>
        <taxon>Flavobacteriaceae</taxon>
        <taxon>Leeuwenhoekiella</taxon>
    </lineage>
</organism>
<evidence type="ECO:0000256" key="11">
    <source>
        <dbReference type="RuleBase" id="RU004136"/>
    </source>
</evidence>
<keyword evidence="16" id="KW-1185">Reference proteome</keyword>
<feature type="domain" description="Mur ligase central" evidence="14">
    <location>
        <begin position="112"/>
        <end position="290"/>
    </location>
</feature>
<proteinExistence type="inferred from homology"/>
<evidence type="ECO:0000256" key="2">
    <source>
        <dbReference type="ARBA" id="ARBA00022598"/>
    </source>
</evidence>
<keyword evidence="7 10" id="KW-0573">Peptidoglycan synthesis</keyword>
<comment type="caution">
    <text evidence="15">The sequence shown here is derived from an EMBL/GenBank/DDBJ whole genome shotgun (WGS) entry which is preliminary data.</text>
</comment>
<keyword evidence="4 10" id="KW-0547">Nucleotide-binding</keyword>
<keyword evidence="9 10" id="KW-0961">Cell wall biogenesis/degradation</keyword>
<evidence type="ECO:0000256" key="8">
    <source>
        <dbReference type="ARBA" id="ARBA00023306"/>
    </source>
</evidence>
<dbReference type="InterPro" id="IPR000713">
    <property type="entry name" value="Mur_ligase_N"/>
</dbReference>
<evidence type="ECO:0000313" key="16">
    <source>
        <dbReference type="Proteomes" id="UP000289238"/>
    </source>
</evidence>
<dbReference type="InterPro" id="IPR036565">
    <property type="entry name" value="Mur-like_cat_sf"/>
</dbReference>
<dbReference type="NCBIfam" id="TIGR01143">
    <property type="entry name" value="murF"/>
    <property type="match status" value="1"/>
</dbReference>
<dbReference type="Gene3D" id="3.40.1390.10">
    <property type="entry name" value="MurE/MurF, N-terminal domain"/>
    <property type="match status" value="1"/>
</dbReference>
<dbReference type="SUPFAM" id="SSF53244">
    <property type="entry name" value="MurD-like peptide ligases, peptide-binding domain"/>
    <property type="match status" value="1"/>
</dbReference>
<comment type="similarity">
    <text evidence="10">Belongs to the MurCDEF family. MurF subfamily.</text>
</comment>
<evidence type="ECO:0000259" key="14">
    <source>
        <dbReference type="Pfam" id="PF08245"/>
    </source>
</evidence>
<dbReference type="InterPro" id="IPR013221">
    <property type="entry name" value="Mur_ligase_cen"/>
</dbReference>
<dbReference type="GO" id="GO:0009252">
    <property type="term" value="P:peptidoglycan biosynthetic process"/>
    <property type="evidence" value="ECO:0007669"/>
    <property type="project" value="UniProtKB-UniRule"/>
</dbReference>
<dbReference type="SUPFAM" id="SSF53623">
    <property type="entry name" value="MurD-like peptide ligases, catalytic domain"/>
    <property type="match status" value="1"/>
</dbReference>
<evidence type="ECO:0000259" key="12">
    <source>
        <dbReference type="Pfam" id="PF01225"/>
    </source>
</evidence>
<evidence type="ECO:0000259" key="13">
    <source>
        <dbReference type="Pfam" id="PF02875"/>
    </source>
</evidence>
<evidence type="ECO:0000313" key="15">
    <source>
        <dbReference type="EMBL" id="RXG22734.1"/>
    </source>
</evidence>
<comment type="function">
    <text evidence="10 11">Involved in cell wall formation. Catalyzes the final step in the synthesis of UDP-N-acetylmuramoyl-pentapeptide, the precursor of murein.</text>
</comment>
<dbReference type="Proteomes" id="UP000289238">
    <property type="component" value="Unassembled WGS sequence"/>
</dbReference>
<keyword evidence="6 10" id="KW-0133">Cell shape</keyword>
<comment type="pathway">
    <text evidence="10 11">Cell wall biogenesis; peptidoglycan biosynthesis.</text>
</comment>
<evidence type="ECO:0000256" key="1">
    <source>
        <dbReference type="ARBA" id="ARBA00022490"/>
    </source>
</evidence>
<dbReference type="GO" id="GO:0051301">
    <property type="term" value="P:cell division"/>
    <property type="evidence" value="ECO:0007669"/>
    <property type="project" value="UniProtKB-KW"/>
</dbReference>
<name>A0A4Q0P7Q2_9FLAO</name>
<dbReference type="GO" id="GO:0008360">
    <property type="term" value="P:regulation of cell shape"/>
    <property type="evidence" value="ECO:0007669"/>
    <property type="project" value="UniProtKB-KW"/>
</dbReference>
<sequence length="445" mass="49312">MPIAIRFGHFFYLIIMSTTDLYTLFLESTGVTTDTRKIEKGKLFFALKGENFNGNSFAQEALNSGASYAVIDEEEFHTNDEHIILVKDVLKSLQDLAHTHRKHLDIPILALTGSNGKTTTKELIHSVLSKKFKTVATVGNLNNHIGVPLTLLSMTASTEFGIIEMGANHIGEIELLTEIVAPDFGYITNFGKAHLEGFGSIEGVVKGKSELYTYLIGHKGTLFLNLDDPIQKSKVDETHTYSFSQHAEASIQFNYGPANPYANLILDGEQLQSNLIGQYNTVNIAAAAAIGKYFKIETKDIIDAIESYVPANNRSQIINREEQTIILDAYNANPSSMEAALYNLAGLEATPKVAFLGDMFELGERAAIEHQTIIDLAKNLDLAHIIFIGENFHKTETTYYKYKNLKDLKQKGIPEPINYLLPKATILIKGSRGMRLEGILDLLAH</sequence>
<evidence type="ECO:0000256" key="7">
    <source>
        <dbReference type="ARBA" id="ARBA00022984"/>
    </source>
</evidence>
<accession>A0A4Q0P7Q2</accession>
<dbReference type="UniPathway" id="UPA00219"/>
<dbReference type="GO" id="GO:0005737">
    <property type="term" value="C:cytoplasm"/>
    <property type="evidence" value="ECO:0007669"/>
    <property type="project" value="UniProtKB-SubCell"/>
</dbReference>